<dbReference type="EMBL" id="LJIJ01002596">
    <property type="protein sequence ID" value="ODM89487.1"/>
    <property type="molecule type" value="Genomic_DNA"/>
</dbReference>
<dbReference type="InterPro" id="IPR027640">
    <property type="entry name" value="Kinesin-like_fam"/>
</dbReference>
<evidence type="ECO:0000256" key="4">
    <source>
        <dbReference type="ARBA" id="ARBA00023212"/>
    </source>
</evidence>
<keyword evidence="8" id="KW-1185">Reference proteome</keyword>
<dbReference type="InterPro" id="IPR036961">
    <property type="entry name" value="Kinesin_motor_dom_sf"/>
</dbReference>
<evidence type="ECO:0000256" key="5">
    <source>
        <dbReference type="SAM" id="MobiDB-lite"/>
    </source>
</evidence>
<dbReference type="GO" id="GO:0003777">
    <property type="term" value="F:microtubule motor activity"/>
    <property type="evidence" value="ECO:0007669"/>
    <property type="project" value="InterPro"/>
</dbReference>
<keyword evidence="2" id="KW-0547">Nucleotide-binding</keyword>
<evidence type="ECO:0000313" key="8">
    <source>
        <dbReference type="Proteomes" id="UP000094527"/>
    </source>
</evidence>
<feature type="compositionally biased region" description="Acidic residues" evidence="5">
    <location>
        <begin position="671"/>
        <end position="691"/>
    </location>
</feature>
<dbReference type="Proteomes" id="UP000094527">
    <property type="component" value="Unassembled WGS sequence"/>
</dbReference>
<dbReference type="GO" id="GO:0007018">
    <property type="term" value="P:microtubule-based movement"/>
    <property type="evidence" value="ECO:0007669"/>
    <property type="project" value="InterPro"/>
</dbReference>
<evidence type="ECO:0000313" key="7">
    <source>
        <dbReference type="EMBL" id="ODM89487.1"/>
    </source>
</evidence>
<dbReference type="Pfam" id="PF00225">
    <property type="entry name" value="Kinesin"/>
    <property type="match status" value="1"/>
</dbReference>
<feature type="region of interest" description="Disordered" evidence="5">
    <location>
        <begin position="116"/>
        <end position="145"/>
    </location>
</feature>
<evidence type="ECO:0000256" key="2">
    <source>
        <dbReference type="ARBA" id="ARBA00022741"/>
    </source>
</evidence>
<dbReference type="PANTHER" id="PTHR24115">
    <property type="entry name" value="KINESIN-RELATED"/>
    <property type="match status" value="1"/>
</dbReference>
<evidence type="ECO:0000256" key="3">
    <source>
        <dbReference type="ARBA" id="ARBA00022840"/>
    </source>
</evidence>
<feature type="non-terminal residue" evidence="7">
    <location>
        <position position="1"/>
    </location>
</feature>
<proteinExistence type="predicted"/>
<dbReference type="InterPro" id="IPR027417">
    <property type="entry name" value="P-loop_NTPase"/>
</dbReference>
<gene>
    <name evidence="7" type="ORF">Ocin01_17195</name>
</gene>
<dbReference type="GO" id="GO:0005874">
    <property type="term" value="C:microtubule"/>
    <property type="evidence" value="ECO:0007669"/>
    <property type="project" value="TreeGrafter"/>
</dbReference>
<feature type="domain" description="Kinesin motor" evidence="6">
    <location>
        <begin position="169"/>
        <end position="449"/>
    </location>
</feature>
<keyword evidence="3" id="KW-0067">ATP-binding</keyword>
<evidence type="ECO:0000259" key="6">
    <source>
        <dbReference type="Pfam" id="PF00225"/>
    </source>
</evidence>
<dbReference type="GO" id="GO:0008017">
    <property type="term" value="F:microtubule binding"/>
    <property type="evidence" value="ECO:0007669"/>
    <property type="project" value="InterPro"/>
</dbReference>
<dbReference type="GO" id="GO:0016887">
    <property type="term" value="F:ATP hydrolysis activity"/>
    <property type="evidence" value="ECO:0007669"/>
    <property type="project" value="TreeGrafter"/>
</dbReference>
<feature type="compositionally biased region" description="Basic residues" evidence="5">
    <location>
        <begin position="712"/>
        <end position="721"/>
    </location>
</feature>
<dbReference type="OrthoDB" id="6436009at2759"/>
<sequence>VMEEVEIAGSSAHATEEKAMKAFIVIKPTAAEAEAELRFKIENGIIIPTELSLNEFTQEALNIQKATTKVPALATATPKATPGTSYVALLHPKAIPNPLKPIKVYTHKPSGIPAPIHSISLTKSSSRPPKTPQETQKTPQQSAKLPTQFSKLQIKKPPVPVQRILEVNPLAARELTFSFGRILDERSTNKQIYENVVNDQIDKAIVKGQDLIFFAYGRPASGKTRLLVGEPGVHGIFHRVATQIDKFVSSIDSGWKYLASVSMFDSVTTNTSNIIKDLNSGRQVILRDQHGKFVLENFQDKKADSMTDWKAFFKIAREWEEQGQKAVKNGERKRSSLIIRIQTTGDQFNGAKGDTPKQTKSIIYLMDLTPNDQYIMARAVEETNMITANHFSSLLKLKTEPNRPPPLQKLSDLRTSSILKLMEPFLQGTAMFVVFCCVALNDFKSRKTFERGMSMAKLPYHGKKPAPFCPLQHEKSVSVIRKIIEELKEETARISKMVPQGMIDVSQPGCSQNCYAAAQALAELSIKHQHTMSINVILEQQAADYENQLKGKNEEVVQLQTSMNILRRENELLRAELVDVEEKFKKQLQELQRQHEEKNMIQEERIRMQEEKIEKQGEKFKKLEEKQRQDSEKQQQNIDKLTADMKALQTAKTVPKNLEPVPNEDNLNNEQESEVEADEEESDEAFSEPESPEEHSDSSDDDEDDCPLPKEKTRKGGISKRHNANCQKLIRRYVRRMPKDREMKPQIEQLLMEFLSEDFWMTQIHNGDQKAGKTLAYAAKRYCIRIHGREYTAWYLGKMKFSDTAINYYLGRAKQMPRSGNYASPGQ</sequence>
<protein>
    <submittedName>
        <fullName evidence="7">Kinesin-5</fullName>
    </submittedName>
</protein>
<keyword evidence="4" id="KW-0206">Cytoskeleton</keyword>
<dbReference type="STRING" id="48709.A0A1D2M925"/>
<dbReference type="SUPFAM" id="SSF52540">
    <property type="entry name" value="P-loop containing nucleoside triphosphate hydrolases"/>
    <property type="match status" value="1"/>
</dbReference>
<feature type="compositionally biased region" description="Low complexity" evidence="5">
    <location>
        <begin position="132"/>
        <end position="141"/>
    </location>
</feature>
<comment type="caution">
    <text evidence="7">The sequence shown here is derived from an EMBL/GenBank/DDBJ whole genome shotgun (WGS) entry which is preliminary data.</text>
</comment>
<reference evidence="7 8" key="1">
    <citation type="journal article" date="2016" name="Genome Biol. Evol.">
        <title>Gene Family Evolution Reflects Adaptation to Soil Environmental Stressors in the Genome of the Collembolan Orchesella cincta.</title>
        <authorList>
            <person name="Faddeeva-Vakhrusheva A."/>
            <person name="Derks M.F."/>
            <person name="Anvar S.Y."/>
            <person name="Agamennone V."/>
            <person name="Suring W."/>
            <person name="Smit S."/>
            <person name="van Straalen N.M."/>
            <person name="Roelofs D."/>
        </authorList>
    </citation>
    <scope>NUCLEOTIDE SEQUENCE [LARGE SCALE GENOMIC DNA]</scope>
    <source>
        <tissue evidence="7">Mixed pool</tissue>
    </source>
</reference>
<dbReference type="InterPro" id="IPR001752">
    <property type="entry name" value="Kinesin_motor_dom"/>
</dbReference>
<dbReference type="AlphaFoldDB" id="A0A1D2M925"/>
<keyword evidence="4" id="KW-0963">Cytoplasm</keyword>
<organism evidence="7 8">
    <name type="scientific">Orchesella cincta</name>
    <name type="common">Springtail</name>
    <name type="synonym">Podura cincta</name>
    <dbReference type="NCBI Taxonomy" id="48709"/>
    <lineage>
        <taxon>Eukaryota</taxon>
        <taxon>Metazoa</taxon>
        <taxon>Ecdysozoa</taxon>
        <taxon>Arthropoda</taxon>
        <taxon>Hexapoda</taxon>
        <taxon>Collembola</taxon>
        <taxon>Entomobryomorpha</taxon>
        <taxon>Entomobryoidea</taxon>
        <taxon>Orchesellidae</taxon>
        <taxon>Orchesellinae</taxon>
        <taxon>Orchesella</taxon>
    </lineage>
</organism>
<feature type="region of interest" description="Disordered" evidence="5">
    <location>
        <begin position="653"/>
        <end position="721"/>
    </location>
</feature>
<accession>A0A1D2M925</accession>
<name>A0A1D2M925_ORCCI</name>
<evidence type="ECO:0000256" key="1">
    <source>
        <dbReference type="ARBA" id="ARBA00004245"/>
    </source>
</evidence>
<dbReference type="GO" id="GO:0005871">
    <property type="term" value="C:kinesin complex"/>
    <property type="evidence" value="ECO:0007669"/>
    <property type="project" value="TreeGrafter"/>
</dbReference>
<dbReference type="Gene3D" id="3.40.850.10">
    <property type="entry name" value="Kinesin motor domain"/>
    <property type="match status" value="1"/>
</dbReference>
<comment type="subcellular location">
    <subcellularLocation>
        <location evidence="1">Cytoplasm</location>
        <location evidence="1">Cytoskeleton</location>
    </subcellularLocation>
</comment>
<dbReference type="GO" id="GO:0005524">
    <property type="term" value="F:ATP binding"/>
    <property type="evidence" value="ECO:0007669"/>
    <property type="project" value="UniProtKB-KW"/>
</dbReference>